<dbReference type="Proteomes" id="UP001324427">
    <property type="component" value="Unassembled WGS sequence"/>
</dbReference>
<dbReference type="InterPro" id="IPR027417">
    <property type="entry name" value="P-loop_NTPase"/>
</dbReference>
<evidence type="ECO:0000256" key="4">
    <source>
        <dbReference type="ARBA" id="ARBA00022771"/>
    </source>
</evidence>
<dbReference type="InterPro" id="IPR001650">
    <property type="entry name" value="Helicase_C-like"/>
</dbReference>
<dbReference type="InterPro" id="IPR013083">
    <property type="entry name" value="Znf_RING/FYVE/PHD"/>
</dbReference>
<feature type="region of interest" description="Disordered" evidence="10">
    <location>
        <begin position="333"/>
        <end position="362"/>
    </location>
</feature>
<dbReference type="SUPFAM" id="SSF52540">
    <property type="entry name" value="P-loop containing nucleoside triphosphate hydrolases"/>
    <property type="match status" value="2"/>
</dbReference>
<dbReference type="InterPro" id="IPR050628">
    <property type="entry name" value="SNF2_RAD54_helicase_TF"/>
</dbReference>
<dbReference type="AlphaFoldDB" id="A0AAV9JJB1"/>
<protein>
    <submittedName>
        <fullName evidence="13">Uncharacterized protein</fullName>
    </submittedName>
</protein>
<dbReference type="Pfam" id="PF00176">
    <property type="entry name" value="SNF2-rel_dom"/>
    <property type="match status" value="1"/>
</dbReference>
<feature type="region of interest" description="Disordered" evidence="10">
    <location>
        <begin position="153"/>
        <end position="191"/>
    </location>
</feature>
<keyword evidence="14" id="KW-1185">Reference proteome</keyword>
<evidence type="ECO:0000256" key="2">
    <source>
        <dbReference type="ARBA" id="ARBA00022723"/>
    </source>
</evidence>
<feature type="compositionally biased region" description="Basic and acidic residues" evidence="10">
    <location>
        <begin position="180"/>
        <end position="191"/>
    </location>
</feature>
<evidence type="ECO:0000313" key="13">
    <source>
        <dbReference type="EMBL" id="KAK4544978.1"/>
    </source>
</evidence>
<evidence type="ECO:0000259" key="12">
    <source>
        <dbReference type="PROSITE" id="PS51194"/>
    </source>
</evidence>
<dbReference type="GO" id="GO:0016787">
    <property type="term" value="F:hydrolase activity"/>
    <property type="evidence" value="ECO:0007669"/>
    <property type="project" value="UniProtKB-KW"/>
</dbReference>
<dbReference type="InterPro" id="IPR017907">
    <property type="entry name" value="Znf_RING_CS"/>
</dbReference>
<dbReference type="GO" id="GO:0004386">
    <property type="term" value="F:helicase activity"/>
    <property type="evidence" value="ECO:0007669"/>
    <property type="project" value="UniProtKB-KW"/>
</dbReference>
<dbReference type="Gene3D" id="3.40.50.300">
    <property type="entry name" value="P-loop containing nucleotide triphosphate hydrolases"/>
    <property type="match status" value="1"/>
</dbReference>
<dbReference type="EMBL" id="JAVFHQ010000022">
    <property type="protein sequence ID" value="KAK4544978.1"/>
    <property type="molecule type" value="Genomic_DNA"/>
</dbReference>
<feature type="compositionally biased region" description="Basic residues" evidence="10">
    <location>
        <begin position="335"/>
        <end position="353"/>
    </location>
</feature>
<evidence type="ECO:0000256" key="9">
    <source>
        <dbReference type="PROSITE-ProRule" id="PRU00175"/>
    </source>
</evidence>
<reference evidence="13 14" key="1">
    <citation type="submission" date="2021-11" db="EMBL/GenBank/DDBJ databases">
        <title>Black yeast isolated from Biological Soil Crust.</title>
        <authorList>
            <person name="Kurbessoian T."/>
        </authorList>
    </citation>
    <scope>NUCLEOTIDE SEQUENCE [LARGE SCALE GENOMIC DNA]</scope>
    <source>
        <strain evidence="13 14">CCFEE 5522</strain>
    </source>
</reference>
<evidence type="ECO:0000256" key="5">
    <source>
        <dbReference type="ARBA" id="ARBA00022801"/>
    </source>
</evidence>
<dbReference type="GO" id="GO:0005524">
    <property type="term" value="F:ATP binding"/>
    <property type="evidence" value="ECO:0007669"/>
    <property type="project" value="UniProtKB-KW"/>
</dbReference>
<keyword evidence="5" id="KW-0378">Hydrolase</keyword>
<dbReference type="PANTHER" id="PTHR45626">
    <property type="entry name" value="TRANSCRIPTION TERMINATION FACTOR 2-RELATED"/>
    <property type="match status" value="1"/>
</dbReference>
<dbReference type="Gene3D" id="3.40.50.10810">
    <property type="entry name" value="Tandem AAA-ATPase domain"/>
    <property type="match status" value="1"/>
</dbReference>
<dbReference type="PROSITE" id="PS00518">
    <property type="entry name" value="ZF_RING_1"/>
    <property type="match status" value="1"/>
</dbReference>
<dbReference type="CDD" id="cd18008">
    <property type="entry name" value="DEXDc_SHPRH-like"/>
    <property type="match status" value="1"/>
</dbReference>
<evidence type="ECO:0000256" key="1">
    <source>
        <dbReference type="ARBA" id="ARBA00007025"/>
    </source>
</evidence>
<feature type="domain" description="Helicase C-terminal" evidence="12">
    <location>
        <begin position="974"/>
        <end position="1135"/>
    </location>
</feature>
<evidence type="ECO:0000313" key="14">
    <source>
        <dbReference type="Proteomes" id="UP001324427"/>
    </source>
</evidence>
<comment type="similarity">
    <text evidence="1">Belongs to the SNF2/RAD54 helicase family.</text>
</comment>
<keyword evidence="6" id="KW-0347">Helicase</keyword>
<dbReference type="SMART" id="SM00487">
    <property type="entry name" value="DEXDc"/>
    <property type="match status" value="1"/>
</dbReference>
<keyword evidence="2" id="KW-0479">Metal-binding</keyword>
<dbReference type="InterPro" id="IPR038718">
    <property type="entry name" value="SNF2-like_sf"/>
</dbReference>
<feature type="region of interest" description="Disordered" evidence="10">
    <location>
        <begin position="929"/>
        <end position="952"/>
    </location>
</feature>
<feature type="region of interest" description="Disordered" evidence="10">
    <location>
        <begin position="1"/>
        <end position="74"/>
    </location>
</feature>
<feature type="compositionally biased region" description="Acidic residues" evidence="10">
    <location>
        <begin position="43"/>
        <end position="53"/>
    </location>
</feature>
<dbReference type="PROSITE" id="PS50089">
    <property type="entry name" value="ZF_RING_2"/>
    <property type="match status" value="1"/>
</dbReference>
<dbReference type="Pfam" id="PF00271">
    <property type="entry name" value="Helicase_C"/>
    <property type="match status" value="1"/>
</dbReference>
<feature type="compositionally biased region" description="Polar residues" evidence="10">
    <location>
        <begin position="63"/>
        <end position="74"/>
    </location>
</feature>
<proteinExistence type="inferred from homology"/>
<dbReference type="PROSITE" id="PS51194">
    <property type="entry name" value="HELICASE_CTER"/>
    <property type="match status" value="1"/>
</dbReference>
<dbReference type="CDD" id="cd18793">
    <property type="entry name" value="SF2_C_SNF"/>
    <property type="match status" value="1"/>
</dbReference>
<dbReference type="SMART" id="SM00490">
    <property type="entry name" value="HELICc"/>
    <property type="match status" value="1"/>
</dbReference>
<feature type="domain" description="RING-type" evidence="11">
    <location>
        <begin position="866"/>
        <end position="910"/>
    </location>
</feature>
<dbReference type="PANTHER" id="PTHR45626:SF17">
    <property type="entry name" value="HELICASE-LIKE TRANSCRIPTION FACTOR"/>
    <property type="match status" value="1"/>
</dbReference>
<feature type="region of interest" description="Disordered" evidence="10">
    <location>
        <begin position="261"/>
        <end position="319"/>
    </location>
</feature>
<comment type="caution">
    <text evidence="13">The sequence shown here is derived from an EMBL/GenBank/DDBJ whole genome shotgun (WGS) entry which is preliminary data.</text>
</comment>
<evidence type="ECO:0000256" key="8">
    <source>
        <dbReference type="ARBA" id="ARBA00022840"/>
    </source>
</evidence>
<evidence type="ECO:0000259" key="11">
    <source>
        <dbReference type="PROSITE" id="PS50089"/>
    </source>
</evidence>
<dbReference type="GO" id="GO:0008094">
    <property type="term" value="F:ATP-dependent activity, acting on DNA"/>
    <property type="evidence" value="ECO:0007669"/>
    <property type="project" value="TreeGrafter"/>
</dbReference>
<dbReference type="GO" id="GO:0006281">
    <property type="term" value="P:DNA repair"/>
    <property type="evidence" value="ECO:0007669"/>
    <property type="project" value="TreeGrafter"/>
</dbReference>
<keyword evidence="3" id="KW-0547">Nucleotide-binding</keyword>
<sequence>MDPNTDDIDRPAPPNTTKIKTEPIDDEPTPWTFGDNEVVNLLSDDEDEGDDDLIGPSAPTLRSPFSPSHSTMPLPSDNLSVLPTIPQAAIASPVAPSFNFRAEIAPPPAPARPLNLGNSMLTKKTPVIEKEAAAILHEKQIAAQHKFAQMFRARQEAASTSKDGKSRSEIIESSPPPVVNEDRSRAKAGKDTEAVAFAKQKAAFNRKIKAQTASLQEEIEFLKLEAVENARLRKIQADEEFDRTPSPDAVDDGLFLSDEEALAPRYNASDDDEAPKKRKRASREDDDEESDQSAPPARKRGRPNGNTAASKKSKKVAGTNYTAGDLDDVLERAKHQTKKKAGVSTKAKPRRKAGPTMTNLGTLGSMMGNDVFGDTAAVKDLPNQPRFVSSGGRRLDALKTLIASIPGESKQIASSDSKYMDEAIKDFRGKATVQPHKDGNWSVKGMRSTLKHYQIMGTAFMRRRENAPSPPRGGILADQMGLGKTVMMLANIVNGRPKPEAKHRATLIVASPALVSQWAHEIEKHTISHRENKKHGMGVVLQHRAGHRLSSNSNMELLESADIVLTTYHEISRSWPKKAIPTNLVTAKQKEEWWQAHLEKEKGILHRIRFHRIVLDEAQQIKNHRSQNNIREFYPYFKFLKEPHTGSYKIYKENFCSPDDPEGIEKLAAFLRKFMIRRTHIDRLFDARLLDLPTPAEVTIWLQFNEVERSVYEIVKHRFVQRINSIAKQNGLEKQYNHIWTMILRLRQICSHILLVQGTVTDLLTREDFEKLNSLTASEEENSDEGASLLVHLRNVLKNNRGTSVEGGLSGAVIAESEIVETDLVDVVDSEGQTGGKHGLSYRFRKYLDSLVSSEHWEAITQRCLCTGCRQPPKDPHVTSCFHIYCYACLTDLQHFAARRGHDHARCAECGACYTSVQKCEGLDTFNRSGSTQGAPEGPQAQSKSAGKSKKASDTMEDWIGLKGEVLPSAKTTAVKACVLEWLQEEPEAKIIIYSQFLPMIRILGKICATEGWGFVKYTGEMSHDSRDKAITEFGSDPNKQIMLASLQCGGLGLNLTMASRVICLDPWWNSAVEQQAFCRVFRIGQQKETRMTRFVVKNTIDAAMMAMKERKQIDIDEVMDDGKRKHAPDVHDLMRLFGATGIDGDGRPFIFAEGGDQYDGLVDDDEEDEEHFMGNEA</sequence>
<evidence type="ECO:0000256" key="7">
    <source>
        <dbReference type="ARBA" id="ARBA00022833"/>
    </source>
</evidence>
<evidence type="ECO:0000256" key="3">
    <source>
        <dbReference type="ARBA" id="ARBA00022741"/>
    </source>
</evidence>
<evidence type="ECO:0000256" key="6">
    <source>
        <dbReference type="ARBA" id="ARBA00022806"/>
    </source>
</evidence>
<keyword evidence="7" id="KW-0862">Zinc</keyword>
<dbReference type="InterPro" id="IPR049730">
    <property type="entry name" value="SNF2/RAD54-like_C"/>
</dbReference>
<dbReference type="GO" id="GO:0008270">
    <property type="term" value="F:zinc ion binding"/>
    <property type="evidence" value="ECO:0007669"/>
    <property type="project" value="UniProtKB-KW"/>
</dbReference>
<accession>A0AAV9JJB1</accession>
<dbReference type="InterPro" id="IPR001841">
    <property type="entry name" value="Znf_RING"/>
</dbReference>
<name>A0AAV9JJB1_9PEZI</name>
<dbReference type="InterPro" id="IPR014001">
    <property type="entry name" value="Helicase_ATP-bd"/>
</dbReference>
<organism evidence="13 14">
    <name type="scientific">Oleoguttula mirabilis</name>
    <dbReference type="NCBI Taxonomy" id="1507867"/>
    <lineage>
        <taxon>Eukaryota</taxon>
        <taxon>Fungi</taxon>
        <taxon>Dikarya</taxon>
        <taxon>Ascomycota</taxon>
        <taxon>Pezizomycotina</taxon>
        <taxon>Dothideomycetes</taxon>
        <taxon>Dothideomycetidae</taxon>
        <taxon>Mycosphaerellales</taxon>
        <taxon>Teratosphaeriaceae</taxon>
        <taxon>Oleoguttula</taxon>
    </lineage>
</organism>
<evidence type="ECO:0000256" key="10">
    <source>
        <dbReference type="SAM" id="MobiDB-lite"/>
    </source>
</evidence>
<keyword evidence="8" id="KW-0067">ATP-binding</keyword>
<dbReference type="Gene3D" id="3.30.40.10">
    <property type="entry name" value="Zinc/RING finger domain, C3HC4 (zinc finger)"/>
    <property type="match status" value="1"/>
</dbReference>
<dbReference type="SUPFAM" id="SSF57850">
    <property type="entry name" value="RING/U-box"/>
    <property type="match status" value="1"/>
</dbReference>
<gene>
    <name evidence="13" type="ORF">LTR36_003883</name>
</gene>
<dbReference type="GO" id="GO:0005634">
    <property type="term" value="C:nucleus"/>
    <property type="evidence" value="ECO:0007669"/>
    <property type="project" value="TreeGrafter"/>
</dbReference>
<dbReference type="InterPro" id="IPR000330">
    <property type="entry name" value="SNF2_N"/>
</dbReference>
<keyword evidence="4 9" id="KW-0863">Zinc-finger</keyword>